<evidence type="ECO:0000313" key="2">
    <source>
        <dbReference type="EMBL" id="KAA0200802.1"/>
    </source>
</evidence>
<dbReference type="EMBL" id="LUCM01000280">
    <property type="protein sequence ID" value="KAA0200802.1"/>
    <property type="molecule type" value="Genomic_DNA"/>
</dbReference>
<keyword evidence="3" id="KW-1185">Reference proteome</keyword>
<feature type="transmembrane region" description="Helical" evidence="1">
    <location>
        <begin position="71"/>
        <end position="91"/>
    </location>
</feature>
<evidence type="ECO:0000313" key="3">
    <source>
        <dbReference type="Proteomes" id="UP000728185"/>
    </source>
</evidence>
<dbReference type="Gene3D" id="1.20.1070.10">
    <property type="entry name" value="Rhodopsin 7-helix transmembrane proteins"/>
    <property type="match status" value="1"/>
</dbReference>
<comment type="caution">
    <text evidence="2">The sequence shown here is derived from an EMBL/GenBank/DDBJ whole genome shotgun (WGS) entry which is preliminary data.</text>
</comment>
<keyword evidence="1" id="KW-1133">Transmembrane helix</keyword>
<name>A0A8E0S9Q5_9TREM</name>
<organism evidence="2 3">
    <name type="scientific">Fasciolopsis buskii</name>
    <dbReference type="NCBI Taxonomy" id="27845"/>
    <lineage>
        <taxon>Eukaryota</taxon>
        <taxon>Metazoa</taxon>
        <taxon>Spiralia</taxon>
        <taxon>Lophotrochozoa</taxon>
        <taxon>Platyhelminthes</taxon>
        <taxon>Trematoda</taxon>
        <taxon>Digenea</taxon>
        <taxon>Plagiorchiida</taxon>
        <taxon>Echinostomata</taxon>
        <taxon>Echinostomatoidea</taxon>
        <taxon>Fasciolidae</taxon>
        <taxon>Fasciolopsis</taxon>
    </lineage>
</organism>
<feature type="transmembrane region" description="Helical" evidence="1">
    <location>
        <begin position="45"/>
        <end position="64"/>
    </location>
</feature>
<dbReference type="Proteomes" id="UP000728185">
    <property type="component" value="Unassembled WGS sequence"/>
</dbReference>
<proteinExistence type="predicted"/>
<protein>
    <submittedName>
        <fullName evidence="2">Uncharacterized protein</fullName>
    </submittedName>
</protein>
<evidence type="ECO:0000256" key="1">
    <source>
        <dbReference type="SAM" id="Phobius"/>
    </source>
</evidence>
<dbReference type="AlphaFoldDB" id="A0A8E0S9Q5"/>
<keyword evidence="1" id="KW-0812">Transmembrane</keyword>
<dbReference type="OrthoDB" id="6312075at2759"/>
<reference evidence="2" key="1">
    <citation type="submission" date="2019-05" db="EMBL/GenBank/DDBJ databases">
        <title>Annotation for the trematode Fasciolopsis buski.</title>
        <authorList>
            <person name="Choi Y.-J."/>
        </authorList>
    </citation>
    <scope>NUCLEOTIDE SEQUENCE</scope>
    <source>
        <strain evidence="2">HT</strain>
        <tissue evidence="2">Whole worm</tissue>
    </source>
</reference>
<gene>
    <name evidence="2" type="ORF">FBUS_10266</name>
</gene>
<sequence length="118" mass="13432">MEEQAIIVIKHVLISLMTAVGLISNMIGFVSTYRVPVGFPATHMLIRLQFVWDVLGITMIGLYWISFQISIPLEIILSSLFTYVCSSYYVAALPVELSVINMVLLAVDRYWAIVWFRT</sequence>
<feature type="transmembrane region" description="Helical" evidence="1">
    <location>
        <begin position="12"/>
        <end position="33"/>
    </location>
</feature>
<keyword evidence="1" id="KW-0472">Membrane</keyword>
<accession>A0A8E0S9Q5</accession>